<organism evidence="2 3">
    <name type="scientific">Auxenochlorella protothecoides</name>
    <name type="common">Green microalga</name>
    <name type="synonym">Chlorella protothecoides</name>
    <dbReference type="NCBI Taxonomy" id="3075"/>
    <lineage>
        <taxon>Eukaryota</taxon>
        <taxon>Viridiplantae</taxon>
        <taxon>Chlorophyta</taxon>
        <taxon>core chlorophytes</taxon>
        <taxon>Trebouxiophyceae</taxon>
        <taxon>Chlorellales</taxon>
        <taxon>Chlorellaceae</taxon>
        <taxon>Auxenochlorella</taxon>
    </lineage>
</organism>
<sequence>MGAQSSSLLWAPQASGLKKLCQGQGLEYARAPAAQLASMLLVLNERLAEQSAAESWDAQEEECQALLLAAGLVVKPLPGTSAAPALHGRGVAPLRPRVGAGVRGRRGALRALPYSSPRQGGASSTRAARHAGEYAALGAWVHTLPPPAFALGEESGADSPRSWAASPPRPGPLGAAEQRIPVPDEGGAGGGNGGLGLLDVPAAPRHVDAYGASSASPPPLPPPGGPRLIPPEEGYWQALGVPGSMLGAPAQLDQLRDAARAKKLRWGCPVYREGDGIWLQLREEAFTAEEVGWPGAAMLEPPNAAVPGWLPPAGDGDGAGPGNNGAAPGLRAWLGAEARKSREALAAAARSVPLLTRATPTPDAGKFRPVPSSAGEAATLAATRRWLECVGPAACAAVAAARETSHKPLRRRWGGGAGLAAPAAVRGALMKEAAGVRNAAHEVLNSVLMAVLQGHAGGGKGEAAAGAARTAGNPRAGLRGGA</sequence>
<accession>A0A3M7L3J7</accession>
<dbReference type="AlphaFoldDB" id="A0A3M7L3J7"/>
<reference evidence="3" key="1">
    <citation type="journal article" date="2018" name="Algal Res.">
        <title>Characterization of plant carbon substrate utilization by Auxenochlorella protothecoides.</title>
        <authorList>
            <person name="Vogler B.W."/>
            <person name="Starkenburg S.R."/>
            <person name="Sudasinghe N."/>
            <person name="Schambach J.Y."/>
            <person name="Rollin J.A."/>
            <person name="Pattathil S."/>
            <person name="Barry A.N."/>
        </authorList>
    </citation>
    <scope>NUCLEOTIDE SEQUENCE [LARGE SCALE GENOMIC DNA]</scope>
    <source>
        <strain evidence="3">UTEX 25</strain>
    </source>
</reference>
<dbReference type="EMBL" id="QOKY01000128">
    <property type="protein sequence ID" value="RMZ57301.1"/>
    <property type="molecule type" value="Genomic_DNA"/>
</dbReference>
<feature type="compositionally biased region" description="Low complexity" evidence="1">
    <location>
        <begin position="157"/>
        <end position="166"/>
    </location>
</feature>
<name>A0A3M7L3J7_AUXPR</name>
<evidence type="ECO:0000256" key="1">
    <source>
        <dbReference type="SAM" id="MobiDB-lite"/>
    </source>
</evidence>
<feature type="compositionally biased region" description="Low complexity" evidence="1">
    <location>
        <begin position="462"/>
        <end position="482"/>
    </location>
</feature>
<feature type="region of interest" description="Disordered" evidence="1">
    <location>
        <begin position="459"/>
        <end position="482"/>
    </location>
</feature>
<dbReference type="Proteomes" id="UP000279271">
    <property type="component" value="Unassembled WGS sequence"/>
</dbReference>
<feature type="region of interest" description="Disordered" evidence="1">
    <location>
        <begin position="208"/>
        <end position="227"/>
    </location>
</feature>
<protein>
    <submittedName>
        <fullName evidence="2">Uncharacterized protein</fullName>
    </submittedName>
</protein>
<feature type="compositionally biased region" description="Pro residues" evidence="1">
    <location>
        <begin position="216"/>
        <end position="227"/>
    </location>
</feature>
<evidence type="ECO:0000313" key="3">
    <source>
        <dbReference type="Proteomes" id="UP000279271"/>
    </source>
</evidence>
<proteinExistence type="predicted"/>
<gene>
    <name evidence="2" type="ORF">APUTEX25_004135</name>
</gene>
<comment type="caution">
    <text evidence="2">The sequence shown here is derived from an EMBL/GenBank/DDBJ whole genome shotgun (WGS) entry which is preliminary data.</text>
</comment>
<feature type="compositionally biased region" description="Gly residues" evidence="1">
    <location>
        <begin position="186"/>
        <end position="196"/>
    </location>
</feature>
<feature type="region of interest" description="Disordered" evidence="1">
    <location>
        <begin position="151"/>
        <end position="200"/>
    </location>
</feature>
<evidence type="ECO:0000313" key="2">
    <source>
        <dbReference type="EMBL" id="RMZ57301.1"/>
    </source>
</evidence>